<feature type="region of interest" description="Disordered" evidence="1">
    <location>
        <begin position="78"/>
        <end position="109"/>
    </location>
</feature>
<evidence type="ECO:0008006" key="4">
    <source>
        <dbReference type="Google" id="ProtNLM"/>
    </source>
</evidence>
<name>F5XF78_MICPN</name>
<dbReference type="eggNOG" id="COG1321">
    <property type="taxonomic scope" value="Bacteria"/>
</dbReference>
<reference evidence="2 3" key="1">
    <citation type="submission" date="2011-05" db="EMBL/GenBank/DDBJ databases">
        <title>Whole genome sequence of Microlunatus phosphovorus NM-1.</title>
        <authorList>
            <person name="Hosoyama A."/>
            <person name="Sasaki K."/>
            <person name="Harada T."/>
            <person name="Igarashi R."/>
            <person name="Kawakoshi A."/>
            <person name="Sasagawa M."/>
            <person name="Fukada J."/>
            <person name="Nakamura S."/>
            <person name="Katano Y."/>
            <person name="Hanada S."/>
            <person name="Kamagata Y."/>
            <person name="Nakamura N."/>
            <person name="Yamazaki S."/>
            <person name="Fujita N."/>
        </authorList>
    </citation>
    <scope>NUCLEOTIDE SEQUENCE [LARGE SCALE GENOMIC DNA]</scope>
    <source>
        <strain evidence="3">ATCC 700054 / DSM 10555 / JCM 9379 / NBRC 101784 / NCIMB 13414 / VKM Ac-1990 / NM-1</strain>
    </source>
</reference>
<evidence type="ECO:0000313" key="3">
    <source>
        <dbReference type="Proteomes" id="UP000007947"/>
    </source>
</evidence>
<evidence type="ECO:0000256" key="1">
    <source>
        <dbReference type="SAM" id="MobiDB-lite"/>
    </source>
</evidence>
<protein>
    <recommendedName>
        <fullName evidence="4">ASCH domain-containing protein</fullName>
    </recommendedName>
</protein>
<dbReference type="KEGG" id="mph:MLP_48020"/>
<accession>F5XF78</accession>
<keyword evidence="3" id="KW-1185">Reference proteome</keyword>
<dbReference type="HOGENOM" id="CLU_092016_0_0_11"/>
<dbReference type="EMBL" id="AP012204">
    <property type="protein sequence ID" value="BAK37816.1"/>
    <property type="molecule type" value="Genomic_DNA"/>
</dbReference>
<dbReference type="STRING" id="1032480.MLP_48020"/>
<proteinExistence type="predicted"/>
<dbReference type="RefSeq" id="WP_013865640.1">
    <property type="nucleotide sequence ID" value="NC_015635.1"/>
</dbReference>
<evidence type="ECO:0000313" key="2">
    <source>
        <dbReference type="EMBL" id="BAK37816.1"/>
    </source>
</evidence>
<dbReference type="Proteomes" id="UP000007947">
    <property type="component" value="Chromosome"/>
</dbReference>
<organism evidence="2 3">
    <name type="scientific">Microlunatus phosphovorus (strain ATCC 700054 / DSM 10555 / JCM 9379 / NBRC 101784 / NCIMB 13414 / VKM Ac-1990 / NM-1)</name>
    <dbReference type="NCBI Taxonomy" id="1032480"/>
    <lineage>
        <taxon>Bacteria</taxon>
        <taxon>Bacillati</taxon>
        <taxon>Actinomycetota</taxon>
        <taxon>Actinomycetes</taxon>
        <taxon>Propionibacteriales</taxon>
        <taxon>Propionibacteriaceae</taxon>
        <taxon>Microlunatus</taxon>
    </lineage>
</organism>
<gene>
    <name evidence="2" type="ordered locus">MLP_48020</name>
</gene>
<sequence>MLFTKAALDGLAGGSVTATYRRWTVVRPRVGSRFTTRIGMVEVRGITPVDADGLTEADARAAGFADLKALRRWLDRVPRGPRDTRTTAGAAAVSELSQPADRQAEPSATEGQLYRIDLALAGPDPRVALRADDDLDPATLATLRKKLDRMDAAAEDGPWTRSVLRQIAAQPGVVSTVLADEAGEERFYYKSRVRRLKALGLTESLTVGYRLSPRGHAFLAAEE</sequence>
<dbReference type="AlphaFoldDB" id="F5XF78"/>
<dbReference type="OrthoDB" id="121143at2"/>